<proteinExistence type="predicted"/>
<dbReference type="InterPro" id="IPR049191">
    <property type="entry name" value="SutA_RBD"/>
</dbReference>
<dbReference type="Proteomes" id="UP000626148">
    <property type="component" value="Unassembled WGS sequence"/>
</dbReference>
<name>A0A918NH50_9GAMM</name>
<evidence type="ECO:0000313" key="4">
    <source>
        <dbReference type="Proteomes" id="UP000626148"/>
    </source>
</evidence>
<protein>
    <recommendedName>
        <fullName evidence="2">Transcriptional regulator SutA RNAP-binding domain-containing protein</fullName>
    </recommendedName>
</protein>
<evidence type="ECO:0000313" key="3">
    <source>
        <dbReference type="EMBL" id="GGX72777.1"/>
    </source>
</evidence>
<reference evidence="3" key="2">
    <citation type="submission" date="2020-09" db="EMBL/GenBank/DDBJ databases">
        <authorList>
            <person name="Sun Q."/>
            <person name="Kim S."/>
        </authorList>
    </citation>
    <scope>NUCLEOTIDE SEQUENCE</scope>
    <source>
        <strain evidence="3">KCTC 22169</strain>
    </source>
</reference>
<organism evidence="3 4">
    <name type="scientific">Saccharospirillum salsuginis</name>
    <dbReference type="NCBI Taxonomy" id="418750"/>
    <lineage>
        <taxon>Bacteria</taxon>
        <taxon>Pseudomonadati</taxon>
        <taxon>Pseudomonadota</taxon>
        <taxon>Gammaproteobacteria</taxon>
        <taxon>Oceanospirillales</taxon>
        <taxon>Saccharospirillaceae</taxon>
        <taxon>Saccharospirillum</taxon>
    </lineage>
</organism>
<accession>A0A918NH50</accession>
<dbReference type="AlphaFoldDB" id="A0A918NH50"/>
<reference evidence="3" key="1">
    <citation type="journal article" date="2014" name="Int. J. Syst. Evol. Microbiol.">
        <title>Complete genome sequence of Corynebacterium casei LMG S-19264T (=DSM 44701T), isolated from a smear-ripened cheese.</title>
        <authorList>
            <consortium name="US DOE Joint Genome Institute (JGI-PGF)"/>
            <person name="Walter F."/>
            <person name="Albersmeier A."/>
            <person name="Kalinowski J."/>
            <person name="Ruckert C."/>
        </authorList>
    </citation>
    <scope>NUCLEOTIDE SEQUENCE</scope>
    <source>
        <strain evidence="3">KCTC 22169</strain>
    </source>
</reference>
<evidence type="ECO:0000259" key="2">
    <source>
        <dbReference type="Pfam" id="PF20661"/>
    </source>
</evidence>
<dbReference type="EMBL" id="BMXR01000016">
    <property type="protein sequence ID" value="GGX72777.1"/>
    <property type="molecule type" value="Genomic_DNA"/>
</dbReference>
<evidence type="ECO:0000256" key="1">
    <source>
        <dbReference type="SAM" id="MobiDB-lite"/>
    </source>
</evidence>
<keyword evidence="4" id="KW-1185">Reference proteome</keyword>
<feature type="domain" description="Transcriptional regulator SutA RNAP-binding" evidence="2">
    <location>
        <begin position="5"/>
        <end position="38"/>
    </location>
</feature>
<comment type="caution">
    <text evidence="3">The sequence shown here is derived from an EMBL/GenBank/DDBJ whole genome shotgun (WGS) entry which is preliminary data.</text>
</comment>
<feature type="region of interest" description="Disordered" evidence="1">
    <location>
        <begin position="24"/>
        <end position="61"/>
    </location>
</feature>
<dbReference type="Pfam" id="PF20661">
    <property type="entry name" value="SutA-RBD"/>
    <property type="match status" value="1"/>
</dbReference>
<dbReference type="RefSeq" id="WP_189613079.1">
    <property type="nucleotide sequence ID" value="NZ_BMXR01000016.1"/>
</dbReference>
<gene>
    <name evidence="3" type="ORF">GCM10007392_45130</name>
</gene>
<sequence length="107" mass="12539">MKRPPTKKEIRQDLERQVENFLREGGRINPVEQGTSGLEGNRPWSHPFQAGPDGEPKQERTPVPEVVAAIEARKHKKHPPVRSKRRGPRKQWIYDDFGEPVRWVWKD</sequence>